<dbReference type="GO" id="GO:0003735">
    <property type="term" value="F:structural constituent of ribosome"/>
    <property type="evidence" value="ECO:0007669"/>
    <property type="project" value="InterPro"/>
</dbReference>
<feature type="region of interest" description="Disordered" evidence="1">
    <location>
        <begin position="1"/>
        <end position="22"/>
    </location>
</feature>
<evidence type="ECO:0000313" key="3">
    <source>
        <dbReference type="Proteomes" id="UP001314170"/>
    </source>
</evidence>
<name>A0AAV1R3Z6_9ROSI</name>
<dbReference type="Proteomes" id="UP001314170">
    <property type="component" value="Unassembled WGS sequence"/>
</dbReference>
<keyword evidence="3" id="KW-1185">Reference proteome</keyword>
<protein>
    <submittedName>
        <fullName evidence="2">Uncharacterized protein</fullName>
    </submittedName>
</protein>
<sequence length="76" mass="7984">MASHLLEPITHLPTLPSSLNHGPNDLKVELALLRITKVTDGAPNKPSKIKEGGFGENSGGGVSGHGVLYEIGKWSN</sequence>
<reference evidence="2 3" key="1">
    <citation type="submission" date="2024-01" db="EMBL/GenBank/DDBJ databases">
        <authorList>
            <person name="Waweru B."/>
        </authorList>
    </citation>
    <scope>NUCLEOTIDE SEQUENCE [LARGE SCALE GENOMIC DNA]</scope>
</reference>
<organism evidence="2 3">
    <name type="scientific">Dovyalis caffra</name>
    <dbReference type="NCBI Taxonomy" id="77055"/>
    <lineage>
        <taxon>Eukaryota</taxon>
        <taxon>Viridiplantae</taxon>
        <taxon>Streptophyta</taxon>
        <taxon>Embryophyta</taxon>
        <taxon>Tracheophyta</taxon>
        <taxon>Spermatophyta</taxon>
        <taxon>Magnoliopsida</taxon>
        <taxon>eudicotyledons</taxon>
        <taxon>Gunneridae</taxon>
        <taxon>Pentapetalae</taxon>
        <taxon>rosids</taxon>
        <taxon>fabids</taxon>
        <taxon>Malpighiales</taxon>
        <taxon>Salicaceae</taxon>
        <taxon>Flacourtieae</taxon>
        <taxon>Dovyalis</taxon>
    </lineage>
</organism>
<evidence type="ECO:0000256" key="1">
    <source>
        <dbReference type="SAM" id="MobiDB-lite"/>
    </source>
</evidence>
<dbReference type="GO" id="GO:0006412">
    <property type="term" value="P:translation"/>
    <property type="evidence" value="ECO:0007669"/>
    <property type="project" value="InterPro"/>
</dbReference>
<accession>A0AAV1R3Z6</accession>
<dbReference type="AlphaFoldDB" id="A0AAV1R3Z6"/>
<proteinExistence type="predicted"/>
<gene>
    <name evidence="2" type="ORF">DCAF_LOCUS5441</name>
</gene>
<dbReference type="EMBL" id="CAWUPB010000858">
    <property type="protein sequence ID" value="CAK7327725.1"/>
    <property type="molecule type" value="Genomic_DNA"/>
</dbReference>
<comment type="caution">
    <text evidence="2">The sequence shown here is derived from an EMBL/GenBank/DDBJ whole genome shotgun (WGS) entry which is preliminary data.</text>
</comment>
<dbReference type="GO" id="GO:0005840">
    <property type="term" value="C:ribosome"/>
    <property type="evidence" value="ECO:0007669"/>
    <property type="project" value="InterPro"/>
</dbReference>
<dbReference type="InterPro" id="IPR036049">
    <property type="entry name" value="Ribosomal_uL29_sf"/>
</dbReference>
<dbReference type="Gene3D" id="1.10.287.310">
    <property type="match status" value="1"/>
</dbReference>
<evidence type="ECO:0000313" key="2">
    <source>
        <dbReference type="EMBL" id="CAK7327725.1"/>
    </source>
</evidence>